<proteinExistence type="predicted"/>
<dbReference type="EMBL" id="FUYR01000003">
    <property type="protein sequence ID" value="SKB81915.1"/>
    <property type="molecule type" value="Genomic_DNA"/>
</dbReference>
<gene>
    <name evidence="1" type="ORF">SAMN05661099_2902</name>
</gene>
<keyword evidence="2" id="KW-1185">Reference proteome</keyword>
<evidence type="ECO:0000313" key="1">
    <source>
        <dbReference type="EMBL" id="SKB81915.1"/>
    </source>
</evidence>
<protein>
    <recommendedName>
        <fullName evidence="3">Outer membrane protein beta-barrel domain-containing protein</fullName>
    </recommendedName>
</protein>
<sequence length="189" mass="20937">MFKLPIILNMKPSVFKYLVLTIIFLAVCNTYAQERKIINYTEVGGLIHLNNTFGNNAEFNAFRTRTGITRIINKNYGLGIALGTDNYKRSTGATYNTLPITFNAAYFFNPELTGLKLDAYGGYSIKLFDNLNRGLTAGAGLSYSVAVNNGLNLGVQTGYNYQEIDYPSTFVQQGFNLGSFRIGLGITFK</sequence>
<accession>A0A1T5EDX1</accession>
<name>A0A1T5EDX1_9SPHI</name>
<organism evidence="1 2">
    <name type="scientific">Daejeonella lutea</name>
    <dbReference type="NCBI Taxonomy" id="572036"/>
    <lineage>
        <taxon>Bacteria</taxon>
        <taxon>Pseudomonadati</taxon>
        <taxon>Bacteroidota</taxon>
        <taxon>Sphingobacteriia</taxon>
        <taxon>Sphingobacteriales</taxon>
        <taxon>Sphingobacteriaceae</taxon>
        <taxon>Daejeonella</taxon>
    </lineage>
</organism>
<dbReference type="AlphaFoldDB" id="A0A1T5EDX1"/>
<dbReference type="STRING" id="572036.SAMN05661099_2902"/>
<evidence type="ECO:0008006" key="3">
    <source>
        <dbReference type="Google" id="ProtNLM"/>
    </source>
</evidence>
<dbReference type="Proteomes" id="UP000189981">
    <property type="component" value="Unassembled WGS sequence"/>
</dbReference>
<reference evidence="2" key="1">
    <citation type="submission" date="2017-02" db="EMBL/GenBank/DDBJ databases">
        <authorList>
            <person name="Varghese N."/>
            <person name="Submissions S."/>
        </authorList>
    </citation>
    <scope>NUCLEOTIDE SEQUENCE [LARGE SCALE GENOMIC DNA]</scope>
    <source>
        <strain evidence="2">DSM 22385</strain>
    </source>
</reference>
<evidence type="ECO:0000313" key="2">
    <source>
        <dbReference type="Proteomes" id="UP000189981"/>
    </source>
</evidence>